<reference evidence="2" key="1">
    <citation type="journal article" date="2014" name="Int. J. Syst. Evol. Microbiol.">
        <title>Complete genome sequence of Corynebacterium casei LMG S-19264T (=DSM 44701T), isolated from a smear-ripened cheese.</title>
        <authorList>
            <consortium name="US DOE Joint Genome Institute (JGI-PGF)"/>
            <person name="Walter F."/>
            <person name="Albersmeier A."/>
            <person name="Kalinowski J."/>
            <person name="Ruckert C."/>
        </authorList>
    </citation>
    <scope>NUCLEOTIDE SEQUENCE</scope>
    <source>
        <strain evidence="2">KCTC 23077</strain>
    </source>
</reference>
<name>A0A918SW61_9GAMM</name>
<dbReference type="PROSITE" id="PS51729">
    <property type="entry name" value="GNAT_YJDJ"/>
    <property type="match status" value="1"/>
</dbReference>
<dbReference type="PANTHER" id="PTHR31435:SF9">
    <property type="entry name" value="PROTEIN NATD1"/>
    <property type="match status" value="1"/>
</dbReference>
<dbReference type="Proteomes" id="UP000646426">
    <property type="component" value="Unassembled WGS sequence"/>
</dbReference>
<dbReference type="SUPFAM" id="SSF55729">
    <property type="entry name" value="Acyl-CoA N-acyltransferases (Nat)"/>
    <property type="match status" value="1"/>
</dbReference>
<accession>A0A918SW61</accession>
<proteinExistence type="predicted"/>
<evidence type="ECO:0000313" key="3">
    <source>
        <dbReference type="Proteomes" id="UP000646426"/>
    </source>
</evidence>
<keyword evidence="3" id="KW-1185">Reference proteome</keyword>
<dbReference type="PANTHER" id="PTHR31435">
    <property type="entry name" value="PROTEIN NATD1"/>
    <property type="match status" value="1"/>
</dbReference>
<dbReference type="Gene3D" id="3.40.630.30">
    <property type="match status" value="1"/>
</dbReference>
<evidence type="ECO:0000313" key="2">
    <source>
        <dbReference type="EMBL" id="GHA70501.1"/>
    </source>
</evidence>
<dbReference type="Pfam" id="PF14542">
    <property type="entry name" value="Acetyltransf_CG"/>
    <property type="match status" value="1"/>
</dbReference>
<dbReference type="InterPro" id="IPR031165">
    <property type="entry name" value="GNAT_YJDJ"/>
</dbReference>
<feature type="domain" description="N-acetyltransferase" evidence="1">
    <location>
        <begin position="9"/>
        <end position="94"/>
    </location>
</feature>
<dbReference type="EMBL" id="BMYD01000001">
    <property type="protein sequence ID" value="GHA70501.1"/>
    <property type="molecule type" value="Genomic_DNA"/>
</dbReference>
<dbReference type="InterPro" id="IPR016181">
    <property type="entry name" value="Acyl_CoA_acyltransferase"/>
</dbReference>
<organism evidence="2 3">
    <name type="scientific">Cognatilysobacter bugurensis</name>
    <dbReference type="NCBI Taxonomy" id="543356"/>
    <lineage>
        <taxon>Bacteria</taxon>
        <taxon>Pseudomonadati</taxon>
        <taxon>Pseudomonadota</taxon>
        <taxon>Gammaproteobacteria</taxon>
        <taxon>Lysobacterales</taxon>
        <taxon>Lysobacteraceae</taxon>
        <taxon>Cognatilysobacter</taxon>
    </lineage>
</organism>
<protein>
    <recommendedName>
        <fullName evidence="1">N-acetyltransferase domain-containing protein</fullName>
    </recommendedName>
</protein>
<dbReference type="RefSeq" id="WP_189452691.1">
    <property type="nucleotide sequence ID" value="NZ_BMYD01000001.1"/>
</dbReference>
<comment type="caution">
    <text evidence="2">The sequence shown here is derived from an EMBL/GenBank/DDBJ whole genome shotgun (WGS) entry which is preliminary data.</text>
</comment>
<evidence type="ECO:0000259" key="1">
    <source>
        <dbReference type="PROSITE" id="PS51729"/>
    </source>
</evidence>
<gene>
    <name evidence="2" type="ORF">GCM10007067_03330</name>
</gene>
<sequence>MNERLSEIEHDRDAQCFRAGVDGHEAQLEYDRVDGWMVITHTRVPDAISGRGVASRLTRRAFEAAREEGLQVRPMCSYAAGWAERHPEVRDLLQ</sequence>
<reference evidence="2" key="2">
    <citation type="submission" date="2020-09" db="EMBL/GenBank/DDBJ databases">
        <authorList>
            <person name="Sun Q."/>
            <person name="Kim S."/>
        </authorList>
    </citation>
    <scope>NUCLEOTIDE SEQUENCE</scope>
    <source>
        <strain evidence="2">KCTC 23077</strain>
    </source>
</reference>
<dbReference type="InterPro" id="IPR045057">
    <property type="entry name" value="Gcn5-rel_NAT"/>
</dbReference>
<dbReference type="AlphaFoldDB" id="A0A918SW61"/>